<comment type="caution">
    <text evidence="2">The sequence shown here is derived from an EMBL/GenBank/DDBJ whole genome shotgun (WGS) entry which is preliminary data.</text>
</comment>
<feature type="transmembrane region" description="Helical" evidence="1">
    <location>
        <begin position="351"/>
        <end position="373"/>
    </location>
</feature>
<protein>
    <recommendedName>
        <fullName evidence="4">Glycosyltransferase RgtA/B/C/D-like domain-containing protein</fullName>
    </recommendedName>
</protein>
<feature type="transmembrane region" description="Helical" evidence="1">
    <location>
        <begin position="262"/>
        <end position="281"/>
    </location>
</feature>
<proteinExistence type="predicted"/>
<accession>A0ABS9TY75</accession>
<keyword evidence="1" id="KW-1133">Transmembrane helix</keyword>
<evidence type="ECO:0000313" key="2">
    <source>
        <dbReference type="EMBL" id="MCH6469328.1"/>
    </source>
</evidence>
<keyword evidence="1" id="KW-0812">Transmembrane</keyword>
<evidence type="ECO:0000313" key="3">
    <source>
        <dbReference type="Proteomes" id="UP001202922"/>
    </source>
</evidence>
<feature type="transmembrane region" description="Helical" evidence="1">
    <location>
        <begin position="320"/>
        <end position="339"/>
    </location>
</feature>
<keyword evidence="1" id="KW-0472">Membrane</keyword>
<dbReference type="RefSeq" id="WP_241052107.1">
    <property type="nucleotide sequence ID" value="NZ_JAKZBV010000001.1"/>
</dbReference>
<sequence length="494" mass="52815">MAATDRSWMLYYDSETVLPALVRGSVLAGQPQDWALSAVLFIPEMGVYWAVAALGFGVKGTFILNAVVNFLLLYGSLRLLSGLVRPERPRSRRIVGALVAFAATVFLTFLENSSRWDSFEVVSLLATGTFYGTTVLASVLSTGLAAPLAVPRASPRRRAVLEVALLVIIAVATLTNPLILAWEAVPLAFVFALLARRRITSWKLAGRLGAVLTIGAVFGLISRIPFASLITKDGPAYAKPSAAVGAGLYFLKQFSDLASTPAGTVEMGFVVALILSAVIVFRSSTRDGDVRTAVLAGMAWAAPLVVVVGMVALGGVGTRYFQPIFFAPLCLLVLVPELLAQRTLGVHWRRARVLVASIAGVCLVGSGLVALTLRDSAEALNPDIGCVDAWITSSQRTGAGRFWTIRGPKAYLRDPGQLIQVDKSFGAYQWLTNRTDYATKNVSFVLSDTEYPAPALPVGVENDPRQTIRCGRYTITDFVSPVLVIGPASTNPVP</sequence>
<feature type="transmembrane region" description="Helical" evidence="1">
    <location>
        <begin position="130"/>
        <end position="150"/>
    </location>
</feature>
<name>A0ABS9TY75_9MICC</name>
<feature type="transmembrane region" description="Helical" evidence="1">
    <location>
        <begin position="47"/>
        <end position="73"/>
    </location>
</feature>
<dbReference type="Proteomes" id="UP001202922">
    <property type="component" value="Unassembled WGS sequence"/>
</dbReference>
<organism evidence="2 3">
    <name type="scientific">Sinomonas terrae</name>
    <dbReference type="NCBI Taxonomy" id="2908838"/>
    <lineage>
        <taxon>Bacteria</taxon>
        <taxon>Bacillati</taxon>
        <taxon>Actinomycetota</taxon>
        <taxon>Actinomycetes</taxon>
        <taxon>Micrococcales</taxon>
        <taxon>Micrococcaceae</taxon>
        <taxon>Sinomonas</taxon>
    </lineage>
</organism>
<feature type="transmembrane region" description="Helical" evidence="1">
    <location>
        <begin position="180"/>
        <end position="196"/>
    </location>
</feature>
<dbReference type="EMBL" id="JAKZBV010000001">
    <property type="protein sequence ID" value="MCH6469328.1"/>
    <property type="molecule type" value="Genomic_DNA"/>
</dbReference>
<feature type="transmembrane region" description="Helical" evidence="1">
    <location>
        <begin position="293"/>
        <end position="314"/>
    </location>
</feature>
<feature type="transmembrane region" description="Helical" evidence="1">
    <location>
        <begin position="159"/>
        <end position="174"/>
    </location>
</feature>
<feature type="transmembrane region" description="Helical" evidence="1">
    <location>
        <begin position="94"/>
        <end position="110"/>
    </location>
</feature>
<feature type="transmembrane region" description="Helical" evidence="1">
    <location>
        <begin position="208"/>
        <end position="230"/>
    </location>
</feature>
<keyword evidence="3" id="KW-1185">Reference proteome</keyword>
<gene>
    <name evidence="2" type="ORF">L0M17_04880</name>
</gene>
<reference evidence="2 3" key="1">
    <citation type="submission" date="2022-03" db="EMBL/GenBank/DDBJ databases">
        <title>Sinomonas sp. isolated from a soil.</title>
        <authorList>
            <person name="Han J."/>
            <person name="Kim D.-U."/>
        </authorList>
    </citation>
    <scope>NUCLEOTIDE SEQUENCE [LARGE SCALE GENOMIC DNA]</scope>
    <source>
        <strain evidence="2 3">5-5</strain>
    </source>
</reference>
<evidence type="ECO:0000256" key="1">
    <source>
        <dbReference type="SAM" id="Phobius"/>
    </source>
</evidence>
<evidence type="ECO:0008006" key="4">
    <source>
        <dbReference type="Google" id="ProtNLM"/>
    </source>
</evidence>